<dbReference type="GeneID" id="93584649"/>
<evidence type="ECO:0000313" key="4">
    <source>
        <dbReference type="EMBL" id="RVD88142.1"/>
    </source>
</evidence>
<keyword evidence="3" id="KW-0812">Transmembrane</keyword>
<dbReference type="EMBL" id="SAEB01000003">
    <property type="protein sequence ID" value="RVD88142.1"/>
    <property type="molecule type" value="Genomic_DNA"/>
</dbReference>
<dbReference type="VEuPathDB" id="FungiDB:DFL_002338"/>
<keyword evidence="5" id="KW-1185">Reference proteome</keyword>
<gene>
    <name evidence="4" type="ORF">DFL_002338</name>
</gene>
<dbReference type="PANTHER" id="PTHR28023">
    <property type="entry name" value="UPF0357 PROTEIN YCL012C"/>
    <property type="match status" value="1"/>
</dbReference>
<evidence type="ECO:0000256" key="2">
    <source>
        <dbReference type="ARBA" id="ARBA00022729"/>
    </source>
</evidence>
<feature type="transmembrane region" description="Helical" evidence="3">
    <location>
        <begin position="6"/>
        <end position="23"/>
    </location>
</feature>
<evidence type="ECO:0000256" key="1">
    <source>
        <dbReference type="ARBA" id="ARBA00008325"/>
    </source>
</evidence>
<protein>
    <submittedName>
        <fullName evidence="4">Uncharacterized protein</fullName>
    </submittedName>
</protein>
<reference evidence="4 5" key="1">
    <citation type="submission" date="2019-01" db="EMBL/GenBank/DDBJ databases">
        <title>Intercellular communication is required for trap formation in the nematode-trapping fungus Duddingtonia flagrans.</title>
        <authorList>
            <person name="Youssar L."/>
            <person name="Wernet V."/>
            <person name="Hensel N."/>
            <person name="Hildebrandt H.-G."/>
            <person name="Fischer R."/>
        </authorList>
    </citation>
    <scope>NUCLEOTIDE SEQUENCE [LARGE SCALE GENOMIC DNA]</scope>
    <source>
        <strain evidence="4 5">CBS H-5679</strain>
    </source>
</reference>
<sequence length="126" mass="14548">MENYILFSWLILFFATFVGLYYSRHTWAPTMVRLFPLRIYNRLPSSFTEDMEAGLTSDTFDLSQNISDNDTRGGLDAASKREIIKLMKTKKMNFDEARTQYLTNKMAKNGIGPDGRPLDPRAVFFS</sequence>
<evidence type="ECO:0000256" key="3">
    <source>
        <dbReference type="SAM" id="Phobius"/>
    </source>
</evidence>
<keyword evidence="2" id="KW-0732">Signal</keyword>
<dbReference type="Proteomes" id="UP000283090">
    <property type="component" value="Unassembled WGS sequence"/>
</dbReference>
<dbReference type="PANTHER" id="PTHR28023:SF1">
    <property type="entry name" value="UPF0357 PROTEIN YCL012C"/>
    <property type="match status" value="1"/>
</dbReference>
<accession>A0A437AAI0</accession>
<comment type="caution">
    <text evidence="4">The sequence shown here is derived from an EMBL/GenBank/DDBJ whole genome shotgun (WGS) entry which is preliminary data.</text>
</comment>
<dbReference type="OrthoDB" id="447314at2759"/>
<keyword evidence="3" id="KW-0472">Membrane</keyword>
<dbReference type="AlphaFoldDB" id="A0A437AAI0"/>
<dbReference type="InterPro" id="IPR018559">
    <property type="entry name" value="DUF2015"/>
</dbReference>
<evidence type="ECO:0000313" key="5">
    <source>
        <dbReference type="Proteomes" id="UP000283090"/>
    </source>
</evidence>
<organism evidence="4 5">
    <name type="scientific">Arthrobotrys flagrans</name>
    <name type="common">Nematode-trapping fungus</name>
    <name type="synonym">Trichothecium flagrans</name>
    <dbReference type="NCBI Taxonomy" id="97331"/>
    <lineage>
        <taxon>Eukaryota</taxon>
        <taxon>Fungi</taxon>
        <taxon>Dikarya</taxon>
        <taxon>Ascomycota</taxon>
        <taxon>Pezizomycotina</taxon>
        <taxon>Orbiliomycetes</taxon>
        <taxon>Orbiliales</taxon>
        <taxon>Orbiliaceae</taxon>
        <taxon>Arthrobotrys</taxon>
    </lineage>
</organism>
<dbReference type="Pfam" id="PF09435">
    <property type="entry name" value="DUF2015"/>
    <property type="match status" value="1"/>
</dbReference>
<comment type="similarity">
    <text evidence="1">Belongs to the UPF0357 family.</text>
</comment>
<name>A0A437AAI0_ARTFL</name>
<proteinExistence type="inferred from homology"/>
<keyword evidence="3" id="KW-1133">Transmembrane helix</keyword>
<dbReference type="RefSeq" id="XP_067493686.1">
    <property type="nucleotide sequence ID" value="XM_067631108.1"/>
</dbReference>